<evidence type="ECO:0000313" key="10">
    <source>
        <dbReference type="EMBL" id="ADU97578.1"/>
    </source>
</evidence>
<dbReference type="KEGG" id="tam:Theam_1622"/>
<dbReference type="PANTHER" id="PTHR34405:SF1">
    <property type="entry name" value="CRISPR-ASSOCIATED ENDORIBONUCLEASE CAS2"/>
    <property type="match status" value="1"/>
</dbReference>
<evidence type="ECO:0000256" key="1">
    <source>
        <dbReference type="ARBA" id="ARBA00001946"/>
    </source>
</evidence>
<dbReference type="EMBL" id="CP002444">
    <property type="protein sequence ID" value="ADU97578.1"/>
    <property type="molecule type" value="Genomic_DNA"/>
</dbReference>
<evidence type="ECO:0000256" key="9">
    <source>
        <dbReference type="HAMAP-Rule" id="MF_01471"/>
    </source>
</evidence>
<gene>
    <name evidence="9" type="primary">cas2</name>
    <name evidence="10" type="ordered locus">Theam_1622</name>
</gene>
<dbReference type="eggNOG" id="COG1343">
    <property type="taxonomic scope" value="Bacteria"/>
</dbReference>
<dbReference type="SUPFAM" id="SSF143430">
    <property type="entry name" value="TTP0101/SSO1404-like"/>
    <property type="match status" value="1"/>
</dbReference>
<keyword evidence="5 9" id="KW-0255">Endonuclease</keyword>
<comment type="subunit">
    <text evidence="9">Homodimer, forms a heterotetramer with a Cas1 homodimer.</text>
</comment>
<proteinExistence type="inferred from homology"/>
<dbReference type="Gene3D" id="3.30.70.240">
    <property type="match status" value="1"/>
</dbReference>
<dbReference type="GO" id="GO:0051607">
    <property type="term" value="P:defense response to virus"/>
    <property type="evidence" value="ECO:0007669"/>
    <property type="project" value="UniProtKB-UniRule"/>
</dbReference>
<dbReference type="NCBIfam" id="TIGR01573">
    <property type="entry name" value="cas2"/>
    <property type="match status" value="1"/>
</dbReference>
<evidence type="ECO:0000313" key="11">
    <source>
        <dbReference type="Proteomes" id="UP000006362"/>
    </source>
</evidence>
<dbReference type="HOGENOM" id="CLU_161124_0_1_0"/>
<dbReference type="AlphaFoldDB" id="E8T546"/>
<feature type="binding site" evidence="9">
    <location>
        <position position="6"/>
    </location>
    <ligand>
        <name>Mg(2+)</name>
        <dbReference type="ChEBI" id="CHEBI:18420"/>
        <note>catalytic</note>
    </ligand>
</feature>
<evidence type="ECO:0000256" key="3">
    <source>
        <dbReference type="ARBA" id="ARBA00022722"/>
    </source>
</evidence>
<keyword evidence="4 9" id="KW-0479">Metal-binding</keyword>
<sequence length="84" mass="9850">MIVVYDVEVSRVDRVRKLLRRYLNWVQNSVFEGEITVSRLTALKKELQELLKENDSVYIYTVKFPKAVKRETVGAERGGTEEFL</sequence>
<keyword evidence="3 9" id="KW-0540">Nuclease</keyword>
<dbReference type="InterPro" id="IPR019199">
    <property type="entry name" value="Virulence_VapD/CRISPR_Cas2"/>
</dbReference>
<dbReference type="EC" id="3.1.-.-" evidence="9"/>
<keyword evidence="8 9" id="KW-0051">Antiviral defense</keyword>
<accession>E8T546</accession>
<dbReference type="GO" id="GO:0046872">
    <property type="term" value="F:metal ion binding"/>
    <property type="evidence" value="ECO:0007669"/>
    <property type="project" value="UniProtKB-UniRule"/>
</dbReference>
<comment type="cofactor">
    <cofactor evidence="1 9">
        <name>Mg(2+)</name>
        <dbReference type="ChEBI" id="CHEBI:18420"/>
    </cofactor>
</comment>
<comment type="function">
    <text evidence="9">CRISPR (clustered regularly interspaced short palindromic repeat), is an adaptive immune system that provides protection against mobile genetic elements (viruses, transposable elements and conjugative plasmids). CRISPR clusters contain sequences complementary to antecedent mobile elements and target invading nucleic acids. CRISPR clusters are transcribed and processed into CRISPR RNA (crRNA). Functions as a ssRNA-specific endoribonuclease. Involved in the integration of spacer DNA into the CRISPR cassette.</text>
</comment>
<evidence type="ECO:0000256" key="2">
    <source>
        <dbReference type="ARBA" id="ARBA00009959"/>
    </source>
</evidence>
<protein>
    <recommendedName>
        <fullName evidence="9">CRISPR-associated endoribonuclease Cas2</fullName>
        <ecNumber evidence="9">3.1.-.-</ecNumber>
    </recommendedName>
</protein>
<dbReference type="GO" id="GO:0016787">
    <property type="term" value="F:hydrolase activity"/>
    <property type="evidence" value="ECO:0007669"/>
    <property type="project" value="UniProtKB-KW"/>
</dbReference>
<dbReference type="STRING" id="648996.Theam_1622"/>
<dbReference type="Proteomes" id="UP000006362">
    <property type="component" value="Chromosome"/>
</dbReference>
<keyword evidence="6 9" id="KW-0378">Hydrolase</keyword>
<comment type="similarity">
    <text evidence="2 9">Belongs to the CRISPR-associated endoribonuclease Cas2 protein family.</text>
</comment>
<dbReference type="InterPro" id="IPR021127">
    <property type="entry name" value="CRISPR_associated_Cas2"/>
</dbReference>
<evidence type="ECO:0000256" key="7">
    <source>
        <dbReference type="ARBA" id="ARBA00022842"/>
    </source>
</evidence>
<keyword evidence="7 9" id="KW-0460">Magnesium</keyword>
<evidence type="ECO:0000256" key="5">
    <source>
        <dbReference type="ARBA" id="ARBA00022759"/>
    </source>
</evidence>
<evidence type="ECO:0000256" key="4">
    <source>
        <dbReference type="ARBA" id="ARBA00022723"/>
    </source>
</evidence>
<dbReference type="CDD" id="cd09725">
    <property type="entry name" value="Cas2_I_II_III"/>
    <property type="match status" value="1"/>
</dbReference>
<organism evidence="10 11">
    <name type="scientific">Thermovibrio ammonificans (strain DSM 15698 / JCM 12110 / HB-1)</name>
    <dbReference type="NCBI Taxonomy" id="648996"/>
    <lineage>
        <taxon>Bacteria</taxon>
        <taxon>Pseudomonadati</taxon>
        <taxon>Aquificota</taxon>
        <taxon>Aquificia</taxon>
        <taxon>Desulfurobacteriales</taxon>
        <taxon>Desulfurobacteriaceae</taxon>
        <taxon>Thermovibrio</taxon>
    </lineage>
</organism>
<dbReference type="GO" id="GO:0004521">
    <property type="term" value="F:RNA endonuclease activity"/>
    <property type="evidence" value="ECO:0007669"/>
    <property type="project" value="InterPro"/>
</dbReference>
<name>E8T546_THEA1</name>
<dbReference type="PANTHER" id="PTHR34405">
    <property type="entry name" value="CRISPR-ASSOCIATED ENDORIBONUCLEASE CAS2"/>
    <property type="match status" value="1"/>
</dbReference>
<dbReference type="HAMAP" id="MF_01471">
    <property type="entry name" value="Cas2"/>
    <property type="match status" value="1"/>
</dbReference>
<dbReference type="Pfam" id="PF09827">
    <property type="entry name" value="CRISPR_Cas2"/>
    <property type="match status" value="1"/>
</dbReference>
<evidence type="ECO:0000256" key="6">
    <source>
        <dbReference type="ARBA" id="ARBA00022801"/>
    </source>
</evidence>
<reference evidence="10" key="1">
    <citation type="submission" date="2011-01" db="EMBL/GenBank/DDBJ databases">
        <title>Complete sequence of chromosome of Thermovibrio ammonificans HB-1.</title>
        <authorList>
            <consortium name="US DOE Joint Genome Institute"/>
            <person name="Lucas S."/>
            <person name="Copeland A."/>
            <person name="Lapidus A."/>
            <person name="Cheng J.-F."/>
            <person name="Goodwin L."/>
            <person name="Pitluck S."/>
            <person name="Davenport K."/>
            <person name="Detter J.C."/>
            <person name="Han C."/>
            <person name="Tapia R."/>
            <person name="Land M."/>
            <person name="Hauser L."/>
            <person name="Kyrpides N."/>
            <person name="Ivanova N."/>
            <person name="Ovchinnikova G."/>
            <person name="Vetriani C."/>
            <person name="Woyke T."/>
        </authorList>
    </citation>
    <scope>NUCLEOTIDE SEQUENCE [LARGE SCALE GENOMIC DNA]</scope>
    <source>
        <strain evidence="10">HB-1</strain>
    </source>
</reference>
<dbReference type="GO" id="GO:0043571">
    <property type="term" value="P:maintenance of CRISPR repeat elements"/>
    <property type="evidence" value="ECO:0007669"/>
    <property type="project" value="UniProtKB-UniRule"/>
</dbReference>
<evidence type="ECO:0000256" key="8">
    <source>
        <dbReference type="ARBA" id="ARBA00023118"/>
    </source>
</evidence>
<keyword evidence="11" id="KW-1185">Reference proteome</keyword>